<sequence length="215" mass="23512">MKRSALVIATLLLGAVACDANSGDRKNANSTPSAKAKPPMSTDEARRVLKDLDAKDDSDSLSPAYWRKVHEGPWLDRTLATIDNIKERGKDDPSQDPTNRPDVDPAVHAWTKPAGSSGDWILGAQQTSSHNIGGEFTNQVSMRWSLYHRGRDSDPWRIAFTVGAPAKKDLPQVAPQRSWSGDGSTPCQGARDLPRRALRPAVRAVKYVPVFCRCA</sequence>
<evidence type="ECO:0000256" key="1">
    <source>
        <dbReference type="SAM" id="MobiDB-lite"/>
    </source>
</evidence>
<gene>
    <name evidence="3" type="ORF">SLUN_37970</name>
</gene>
<dbReference type="Proteomes" id="UP000244201">
    <property type="component" value="Chromosome"/>
</dbReference>
<feature type="chain" id="PRO_5038860686" description="Lipoprotein" evidence="2">
    <location>
        <begin position="21"/>
        <end position="215"/>
    </location>
</feature>
<feature type="compositionally biased region" description="Basic and acidic residues" evidence="1">
    <location>
        <begin position="43"/>
        <end position="58"/>
    </location>
</feature>
<evidence type="ECO:0008006" key="5">
    <source>
        <dbReference type="Google" id="ProtNLM"/>
    </source>
</evidence>
<dbReference type="KEGG" id="slk:SLUN_37970"/>
<dbReference type="RefSeq" id="WP_108154376.1">
    <property type="nucleotide sequence ID" value="NZ_CP026304.1"/>
</dbReference>
<dbReference type="EMBL" id="CP026304">
    <property type="protein sequence ID" value="AVZ77086.1"/>
    <property type="molecule type" value="Genomic_DNA"/>
</dbReference>
<keyword evidence="2" id="KW-0732">Signal</keyword>
<evidence type="ECO:0000313" key="3">
    <source>
        <dbReference type="EMBL" id="AVZ77086.1"/>
    </source>
</evidence>
<accession>A0A2R4TD80</accession>
<keyword evidence="4" id="KW-1185">Reference proteome</keyword>
<protein>
    <recommendedName>
        <fullName evidence="5">Lipoprotein</fullName>
    </recommendedName>
</protein>
<dbReference type="GeneID" id="55661024"/>
<organism evidence="3 4">
    <name type="scientific">Streptomyces lunaelactis</name>
    <dbReference type="NCBI Taxonomy" id="1535768"/>
    <lineage>
        <taxon>Bacteria</taxon>
        <taxon>Bacillati</taxon>
        <taxon>Actinomycetota</taxon>
        <taxon>Actinomycetes</taxon>
        <taxon>Kitasatosporales</taxon>
        <taxon>Streptomycetaceae</taxon>
        <taxon>Streptomyces</taxon>
    </lineage>
</organism>
<reference evidence="3 4" key="1">
    <citation type="submission" date="2018-01" db="EMBL/GenBank/DDBJ databases">
        <title>Complete genome sequence of Streptomyces lunaelactis MM109T, a Ferroverdin A producer isolated from cave moonmilk deposits.</title>
        <authorList>
            <person name="Naome A."/>
            <person name="Martinet L."/>
            <person name="Maciejewska M."/>
            <person name="Anderssen S."/>
            <person name="Adam D."/>
            <person name="Tenconi E."/>
            <person name="Deflandre B."/>
            <person name="Arguelles-Arias A."/>
            <person name="Calusinska M."/>
            <person name="Copieters W."/>
            <person name="Karim L."/>
            <person name="Hanikenne M."/>
            <person name="Baurain D."/>
            <person name="van Wezel G."/>
            <person name="Smargiasso N."/>
            <person name="de Pauw E."/>
            <person name="Delfosse P."/>
            <person name="Rigali S."/>
        </authorList>
    </citation>
    <scope>NUCLEOTIDE SEQUENCE [LARGE SCALE GENOMIC DNA]</scope>
    <source>
        <strain evidence="3 4">MM109</strain>
    </source>
</reference>
<evidence type="ECO:0000313" key="4">
    <source>
        <dbReference type="Proteomes" id="UP000244201"/>
    </source>
</evidence>
<proteinExistence type="predicted"/>
<evidence type="ECO:0000256" key="2">
    <source>
        <dbReference type="SAM" id="SignalP"/>
    </source>
</evidence>
<dbReference type="AlphaFoldDB" id="A0A2R4TD80"/>
<dbReference type="PROSITE" id="PS51257">
    <property type="entry name" value="PROKAR_LIPOPROTEIN"/>
    <property type="match status" value="1"/>
</dbReference>
<feature type="signal peptide" evidence="2">
    <location>
        <begin position="1"/>
        <end position="20"/>
    </location>
</feature>
<feature type="region of interest" description="Disordered" evidence="1">
    <location>
        <begin position="20"/>
        <end position="60"/>
    </location>
</feature>
<name>A0A2R4TD80_9ACTN</name>